<name>A0A7G9QDU6_9SPHI</name>
<accession>A0A7G9QDU6</accession>
<organism evidence="1 2">
    <name type="scientific">Pedobacter roseus</name>
    <dbReference type="NCBI Taxonomy" id="336820"/>
    <lineage>
        <taxon>Bacteria</taxon>
        <taxon>Pseudomonadati</taxon>
        <taxon>Bacteroidota</taxon>
        <taxon>Sphingobacteriia</taxon>
        <taxon>Sphingobacteriales</taxon>
        <taxon>Sphingobacteriaceae</taxon>
        <taxon>Pedobacter</taxon>
    </lineage>
</organism>
<evidence type="ECO:0000313" key="2">
    <source>
        <dbReference type="Proteomes" id="UP000515806"/>
    </source>
</evidence>
<dbReference type="KEGG" id="proe:H9L23_20815"/>
<reference evidence="1 2" key="1">
    <citation type="submission" date="2020-08" db="EMBL/GenBank/DDBJ databases">
        <title>Genome sequence of Pedobacter roseus KACC 11594T.</title>
        <authorList>
            <person name="Hyun D.-W."/>
            <person name="Bae J.-W."/>
        </authorList>
    </citation>
    <scope>NUCLEOTIDE SEQUENCE [LARGE SCALE GENOMIC DNA]</scope>
    <source>
        <strain evidence="1 2">KACC 11594</strain>
    </source>
</reference>
<sequence length="51" mass="5799">MKNQIKVSLPQIEVKQIQILNRSMSAKTMVFNQRGNYFPTETVITSTLTGI</sequence>
<protein>
    <submittedName>
        <fullName evidence="1">Uncharacterized protein</fullName>
    </submittedName>
</protein>
<evidence type="ECO:0000313" key="1">
    <source>
        <dbReference type="EMBL" id="QNN41521.1"/>
    </source>
</evidence>
<dbReference type="AlphaFoldDB" id="A0A7G9QDU6"/>
<dbReference type="RefSeq" id="WP_187592127.1">
    <property type="nucleotide sequence ID" value="NZ_CP060723.1"/>
</dbReference>
<dbReference type="EMBL" id="CP060723">
    <property type="protein sequence ID" value="QNN41521.1"/>
    <property type="molecule type" value="Genomic_DNA"/>
</dbReference>
<keyword evidence="2" id="KW-1185">Reference proteome</keyword>
<gene>
    <name evidence="1" type="ORF">H9L23_20815</name>
</gene>
<proteinExistence type="predicted"/>
<dbReference type="Proteomes" id="UP000515806">
    <property type="component" value="Chromosome"/>
</dbReference>